<dbReference type="GO" id="GO:0008641">
    <property type="term" value="F:ubiquitin-like modifier activating enzyme activity"/>
    <property type="evidence" value="ECO:0007669"/>
    <property type="project" value="InterPro"/>
</dbReference>
<accession>A0A2N6TFJ6</accession>
<comment type="caution">
    <text evidence="2">The sequence shown here is derived from an EMBL/GenBank/DDBJ whole genome shotgun (WGS) entry which is preliminary data.</text>
</comment>
<dbReference type="Gene3D" id="3.40.50.720">
    <property type="entry name" value="NAD(P)-binding Rossmann-like Domain"/>
    <property type="match status" value="1"/>
</dbReference>
<evidence type="ECO:0000313" key="2">
    <source>
        <dbReference type="EMBL" id="MTD92207.1"/>
    </source>
</evidence>
<dbReference type="GO" id="GO:0016779">
    <property type="term" value="F:nucleotidyltransferase activity"/>
    <property type="evidence" value="ECO:0007669"/>
    <property type="project" value="UniProtKB-KW"/>
</dbReference>
<organism evidence="2 3">
    <name type="scientific">Corynebacterium aurimucosum</name>
    <dbReference type="NCBI Taxonomy" id="169292"/>
    <lineage>
        <taxon>Bacteria</taxon>
        <taxon>Bacillati</taxon>
        <taxon>Actinomycetota</taxon>
        <taxon>Actinomycetes</taxon>
        <taxon>Mycobacteriales</taxon>
        <taxon>Corynebacteriaceae</taxon>
        <taxon>Corynebacterium</taxon>
    </lineage>
</organism>
<name>A0A2N6TFJ6_9CORY</name>
<dbReference type="InterPro" id="IPR035985">
    <property type="entry name" value="Ubiquitin-activating_enz"/>
</dbReference>
<keyword evidence="2" id="KW-0548">Nucleotidyltransferase</keyword>
<dbReference type="EMBL" id="VIOG01000011">
    <property type="protein sequence ID" value="MTD92207.1"/>
    <property type="molecule type" value="Genomic_DNA"/>
</dbReference>
<dbReference type="AlphaFoldDB" id="A0A2N6TFJ6"/>
<dbReference type="Pfam" id="PF00899">
    <property type="entry name" value="ThiF"/>
    <property type="match status" value="1"/>
</dbReference>
<dbReference type="Proteomes" id="UP000432568">
    <property type="component" value="Unassembled WGS sequence"/>
</dbReference>
<evidence type="ECO:0000313" key="3">
    <source>
        <dbReference type="Proteomes" id="UP000432568"/>
    </source>
</evidence>
<keyword evidence="2" id="KW-0808">Transferase</keyword>
<feature type="domain" description="THIF-type NAD/FAD binding fold" evidence="1">
    <location>
        <begin position="122"/>
        <end position="332"/>
    </location>
</feature>
<dbReference type="RefSeq" id="WP_083280739.1">
    <property type="nucleotide sequence ID" value="NZ_PNHI01000021.1"/>
</dbReference>
<dbReference type="GO" id="GO:0004792">
    <property type="term" value="F:thiosulfate-cyanide sulfurtransferase activity"/>
    <property type="evidence" value="ECO:0007669"/>
    <property type="project" value="TreeGrafter"/>
</dbReference>
<reference evidence="2 3" key="1">
    <citation type="submission" date="2019-07" db="EMBL/GenBank/DDBJ databases">
        <title>Draft genome of C. aurimucosum strain 332.</title>
        <authorList>
            <person name="Pacheco L.G.C."/>
            <person name="Aguiar E.R.G.R."/>
            <person name="Barberis C.M."/>
            <person name="Almuzara M.N."/>
            <person name="Traglia G.M."/>
            <person name="Santos C.S."/>
            <person name="Vay C.A."/>
            <person name="Rocha D.J.P.G."/>
        </authorList>
    </citation>
    <scope>NUCLEOTIDE SEQUENCE [LARGE SCALE GENOMIC DNA]</scope>
    <source>
        <strain evidence="2 3">332</strain>
    </source>
</reference>
<dbReference type="InterPro" id="IPR000594">
    <property type="entry name" value="ThiF_NAD_FAD-bd"/>
</dbReference>
<dbReference type="PANTHER" id="PTHR10953">
    <property type="entry name" value="UBIQUITIN-ACTIVATING ENZYME E1"/>
    <property type="match status" value="1"/>
</dbReference>
<dbReference type="SUPFAM" id="SSF69572">
    <property type="entry name" value="Activating enzymes of the ubiquitin-like proteins"/>
    <property type="match status" value="1"/>
</dbReference>
<dbReference type="PANTHER" id="PTHR10953:SF102">
    <property type="entry name" value="ADENYLYLTRANSFERASE AND SULFURTRANSFERASE MOCS3"/>
    <property type="match status" value="1"/>
</dbReference>
<evidence type="ECO:0000259" key="1">
    <source>
        <dbReference type="Pfam" id="PF00899"/>
    </source>
</evidence>
<dbReference type="GO" id="GO:0005737">
    <property type="term" value="C:cytoplasm"/>
    <property type="evidence" value="ECO:0007669"/>
    <property type="project" value="TreeGrafter"/>
</dbReference>
<dbReference type="InterPro" id="IPR045886">
    <property type="entry name" value="ThiF/MoeB/HesA"/>
</dbReference>
<gene>
    <name evidence="2" type="ORF">FME68_10165</name>
</gene>
<proteinExistence type="predicted"/>
<protein>
    <submittedName>
        <fullName evidence="2">ThiF family adenylyltransferase</fullName>
    </submittedName>
</protein>
<sequence>MSLISFRTAHEVRPLGDGRSVVGSNTAGIGHYVQDPDHHLQKLNKILNGTLNQQEATEQIAKQTGISPFNAHTLLEKLIQLGHIEAISQPNLTPEQQTRFSRSTALYSWLGGFGKFDRWAPQEIICSSSICILGAGGIGSSIALQMAASGIGKITLVDFDTVELSNLNRQIAYSEKSIGKLKTDELKNRIRELNSDCSVRTIERKIEGVEELIPIFKEADLVIRAIDNPPESAYWVSEAAIATKRPWIDCSYAGPMAVCATFVPGTTGCYRCLRESEKQRLQQNNISGLYEETPLGINAAIAPIVSIASALASLEALRFLVSRTNLSMGKVLHQNLADYSNQYSIDFPSSCQH</sequence>